<dbReference type="RefSeq" id="WP_054343345.1">
    <property type="nucleotide sequence ID" value="NZ_FTOE01000002.1"/>
</dbReference>
<reference evidence="4" key="1">
    <citation type="submission" date="2017-01" db="EMBL/GenBank/DDBJ databases">
        <authorList>
            <person name="Varghese N."/>
            <person name="Submissions S."/>
        </authorList>
    </citation>
    <scope>NUCLEOTIDE SEQUENCE [LARGE SCALE GENOMIC DNA]</scope>
    <source>
        <strain evidence="4">DSM 22306</strain>
    </source>
</reference>
<keyword evidence="2" id="KW-1133">Transmembrane helix</keyword>
<dbReference type="AlphaFoldDB" id="A0A1N7KFX4"/>
<dbReference type="STRING" id="619304.SAMN05421760_102412"/>
<feature type="transmembrane region" description="Helical" evidence="2">
    <location>
        <begin position="157"/>
        <end position="175"/>
    </location>
</feature>
<feature type="compositionally biased region" description="Basic and acidic residues" evidence="1">
    <location>
        <begin position="228"/>
        <end position="237"/>
    </location>
</feature>
<evidence type="ECO:0000256" key="1">
    <source>
        <dbReference type="SAM" id="MobiDB-lite"/>
    </source>
</evidence>
<gene>
    <name evidence="3" type="ORF">SAMN05421760_102412</name>
</gene>
<feature type="transmembrane region" description="Helical" evidence="2">
    <location>
        <begin position="20"/>
        <end position="41"/>
    </location>
</feature>
<protein>
    <submittedName>
        <fullName evidence="3">Uncharacterized protein family (UPF0259)</fullName>
    </submittedName>
</protein>
<keyword evidence="4" id="KW-1185">Reference proteome</keyword>
<feature type="transmembrane region" description="Helical" evidence="2">
    <location>
        <begin position="195"/>
        <end position="216"/>
    </location>
</feature>
<keyword evidence="2" id="KW-0812">Transmembrane</keyword>
<accession>A0A1N7KFX4</accession>
<feature type="transmembrane region" description="Helical" evidence="2">
    <location>
        <begin position="53"/>
        <end position="75"/>
    </location>
</feature>
<keyword evidence="2" id="KW-0472">Membrane</keyword>
<feature type="region of interest" description="Disordered" evidence="1">
    <location>
        <begin position="228"/>
        <end position="252"/>
    </location>
</feature>
<organism evidence="3 4">
    <name type="scientific">Neptunomonas antarctica</name>
    <dbReference type="NCBI Taxonomy" id="619304"/>
    <lineage>
        <taxon>Bacteria</taxon>
        <taxon>Pseudomonadati</taxon>
        <taxon>Pseudomonadota</taxon>
        <taxon>Gammaproteobacteria</taxon>
        <taxon>Oceanospirillales</taxon>
        <taxon>Oceanospirillaceae</taxon>
        <taxon>Neptunomonas</taxon>
    </lineage>
</organism>
<evidence type="ECO:0000256" key="2">
    <source>
        <dbReference type="SAM" id="Phobius"/>
    </source>
</evidence>
<feature type="transmembrane region" description="Helical" evidence="2">
    <location>
        <begin position="95"/>
        <end position="120"/>
    </location>
</feature>
<evidence type="ECO:0000313" key="3">
    <source>
        <dbReference type="EMBL" id="SIS60498.1"/>
    </source>
</evidence>
<dbReference type="OrthoDB" id="6366276at2"/>
<evidence type="ECO:0000313" key="4">
    <source>
        <dbReference type="Proteomes" id="UP000185999"/>
    </source>
</evidence>
<proteinExistence type="predicted"/>
<sequence>MNTFEYLRQSFYFFKQNFSTIAKIQLPFLLLLNGLALWLDINTSETDDLKQQAAYLSILSLTFLPIYWGGTILFMQSTLDNAPLSASQAIIGSLSFWRTLLFTFILTSIAVFGGLLLLILPGLYIGVRLAFADYICVLENQSAMDSLKQSWKDSADYFWKLLPGFAILFTSIQLIQMPIAHMLSTMEDRSLILELPIIALFDLLGALITVFGFRMYCVMRAETRPHTFDPADKKPDELSDNSSDGSSDGSDR</sequence>
<dbReference type="Proteomes" id="UP000185999">
    <property type="component" value="Unassembled WGS sequence"/>
</dbReference>
<dbReference type="EMBL" id="FTOE01000002">
    <property type="protein sequence ID" value="SIS60498.1"/>
    <property type="molecule type" value="Genomic_DNA"/>
</dbReference>
<name>A0A1N7KFX4_9GAMM</name>
<dbReference type="Pfam" id="PF06790">
    <property type="entry name" value="UPF0259"/>
    <property type="match status" value="1"/>
</dbReference>
<feature type="compositionally biased region" description="Low complexity" evidence="1">
    <location>
        <begin position="240"/>
        <end position="252"/>
    </location>
</feature>